<gene>
    <name evidence="1" type="ORF">KHA97_09185</name>
</gene>
<comment type="caution">
    <text evidence="1">The sequence shown here is derived from an EMBL/GenBank/DDBJ whole genome shotgun (WGS) entry which is preliminary data.</text>
</comment>
<reference evidence="1 2" key="1">
    <citation type="submission" date="2021-05" db="EMBL/GenBank/DDBJ databases">
        <title>Novel Bacillus species.</title>
        <authorList>
            <person name="Liu G."/>
        </authorList>
    </citation>
    <scope>NUCLEOTIDE SEQUENCE [LARGE SCALE GENOMIC DNA]</scope>
    <source>
        <strain evidence="2">FJAT-49780</strain>
    </source>
</reference>
<evidence type="ECO:0000313" key="1">
    <source>
        <dbReference type="EMBL" id="MBS4195228.1"/>
    </source>
</evidence>
<dbReference type="AlphaFoldDB" id="A0A942YFN3"/>
<evidence type="ECO:0000313" key="2">
    <source>
        <dbReference type="Proteomes" id="UP000681414"/>
    </source>
</evidence>
<accession>A0A942YFN3</accession>
<name>A0A942YFN3_9BACI</name>
<protein>
    <submittedName>
        <fullName evidence="1">Uncharacterized protein</fullName>
    </submittedName>
</protein>
<keyword evidence="2" id="KW-1185">Reference proteome</keyword>
<organism evidence="1 2">
    <name type="scientific">Lederbergia citri</name>
    <dbReference type="NCBI Taxonomy" id="2833580"/>
    <lineage>
        <taxon>Bacteria</taxon>
        <taxon>Bacillati</taxon>
        <taxon>Bacillota</taxon>
        <taxon>Bacilli</taxon>
        <taxon>Bacillales</taxon>
        <taxon>Bacillaceae</taxon>
        <taxon>Lederbergia</taxon>
    </lineage>
</organism>
<proteinExistence type="predicted"/>
<dbReference type="Proteomes" id="UP000681414">
    <property type="component" value="Unassembled WGS sequence"/>
</dbReference>
<dbReference type="EMBL" id="JAGYPG010000002">
    <property type="protein sequence ID" value="MBS4195228.1"/>
    <property type="molecule type" value="Genomic_DNA"/>
</dbReference>
<sequence length="62" mass="7105">MITEERFFCRSEDLRQMVLAGVALKKSNTLILCKKIWGATDHDGGTVHYKSNDRSLSLLFLF</sequence>